<dbReference type="InterPro" id="IPR036052">
    <property type="entry name" value="TrpB-like_PALP_sf"/>
</dbReference>
<evidence type="ECO:0000313" key="5">
    <source>
        <dbReference type="EMBL" id="ASO22402.1"/>
    </source>
</evidence>
<dbReference type="AlphaFoldDB" id="A0A221W8R6"/>
<keyword evidence="3 5" id="KW-0456">Lyase</keyword>
<proteinExistence type="predicted"/>
<comment type="cofactor">
    <cofactor evidence="1">
        <name>pyridoxal 5'-phosphate</name>
        <dbReference type="ChEBI" id="CHEBI:597326"/>
    </cofactor>
</comment>
<dbReference type="InterPro" id="IPR000634">
    <property type="entry name" value="Ser/Thr_deHydtase_PyrdxlP-BS"/>
</dbReference>
<feature type="domain" description="Tryptophan synthase beta chain-like PALP" evidence="4">
    <location>
        <begin position="30"/>
        <end position="309"/>
    </location>
</feature>
<dbReference type="GO" id="GO:0006567">
    <property type="term" value="P:L-threonine catabolic process"/>
    <property type="evidence" value="ECO:0007669"/>
    <property type="project" value="TreeGrafter"/>
</dbReference>
<dbReference type="GO" id="GO:0030170">
    <property type="term" value="F:pyridoxal phosphate binding"/>
    <property type="evidence" value="ECO:0007669"/>
    <property type="project" value="InterPro"/>
</dbReference>
<dbReference type="NCBIfam" id="NF006094">
    <property type="entry name" value="PRK08246.1"/>
    <property type="match status" value="1"/>
</dbReference>
<dbReference type="InterPro" id="IPR001926">
    <property type="entry name" value="TrpB-like_PALP"/>
</dbReference>
<dbReference type="GO" id="GO:0004794">
    <property type="term" value="F:threonine deaminase activity"/>
    <property type="evidence" value="ECO:0007669"/>
    <property type="project" value="TreeGrafter"/>
</dbReference>
<dbReference type="PROSITE" id="PS00165">
    <property type="entry name" value="DEHYDRATASE_SER_THR"/>
    <property type="match status" value="1"/>
</dbReference>
<gene>
    <name evidence="5" type="primary">psdht</name>
    <name evidence="5" type="ORF">AHOG_23980</name>
</gene>
<organism evidence="5 6">
    <name type="scientific">Actinoalloteichus hoggarensis</name>
    <dbReference type="NCBI Taxonomy" id="1470176"/>
    <lineage>
        <taxon>Bacteria</taxon>
        <taxon>Bacillati</taxon>
        <taxon>Actinomycetota</taxon>
        <taxon>Actinomycetes</taxon>
        <taxon>Pseudonocardiales</taxon>
        <taxon>Pseudonocardiaceae</taxon>
        <taxon>Actinoalloteichus</taxon>
    </lineage>
</organism>
<evidence type="ECO:0000256" key="1">
    <source>
        <dbReference type="ARBA" id="ARBA00001933"/>
    </source>
</evidence>
<dbReference type="GO" id="GO:0009097">
    <property type="term" value="P:isoleucine biosynthetic process"/>
    <property type="evidence" value="ECO:0007669"/>
    <property type="project" value="TreeGrafter"/>
</dbReference>
<evidence type="ECO:0000259" key="4">
    <source>
        <dbReference type="Pfam" id="PF00291"/>
    </source>
</evidence>
<dbReference type="EC" id="4.2.1.-" evidence="5"/>
<name>A0A221W8R6_9PSEU</name>
<protein>
    <submittedName>
        <fullName evidence="5">Phenylserine dehydratase</fullName>
        <ecNumber evidence="5">4.2.1.-</ecNumber>
    </submittedName>
</protein>
<sequence>MVRVTLSVSPTIQTPELARKAVREAADRIRPHARRTPIMTVELDGRPLVLKLEYLQRTGSFKLRGALNAMLSGERPGRVVTASGGNHGLGVAMAARLAGLPADVYVPETVPAGKARRIEALGARLVRLGPSYADAAEGAARAAVETGARYVPAFDDPAVVAGQGTVALEVVEDAPEVDVIAVAAGGGGLAAGTVSAAAPDRRTVAVEPTGCCSVYRAVQAGGPVDAEVDSVAASGLGASRVGTVPFAVLSELGRAGALSCELVRDEQILAARDRLWEEFRIAVEPAAATPFAAWEAGLVPGELPAVVLCGANTDWTPA</sequence>
<dbReference type="PANTHER" id="PTHR48078:SF6">
    <property type="entry name" value="L-THREONINE DEHYDRATASE CATABOLIC TDCB"/>
    <property type="match status" value="1"/>
</dbReference>
<evidence type="ECO:0000256" key="2">
    <source>
        <dbReference type="ARBA" id="ARBA00022898"/>
    </source>
</evidence>
<dbReference type="PANTHER" id="PTHR48078">
    <property type="entry name" value="THREONINE DEHYDRATASE, MITOCHONDRIAL-RELATED"/>
    <property type="match status" value="1"/>
</dbReference>
<reference evidence="5 6" key="1">
    <citation type="submission" date="2017-07" db="EMBL/GenBank/DDBJ databases">
        <title>Complete genome sequence of Actinoalloteichus hoggarensis DSM 45943, type strain of Actinoalloteichus hoggarensis.</title>
        <authorList>
            <person name="Ruckert C."/>
            <person name="Nouioui I."/>
            <person name="Willmese J."/>
            <person name="van Wezel G."/>
            <person name="Klenk H.-P."/>
            <person name="Kalinowski J."/>
            <person name="Zotchev S.B."/>
        </authorList>
    </citation>
    <scope>NUCLEOTIDE SEQUENCE [LARGE SCALE GENOMIC DNA]</scope>
    <source>
        <strain evidence="5 6">DSM 45943</strain>
    </source>
</reference>
<dbReference type="EMBL" id="CP022521">
    <property type="protein sequence ID" value="ASO22402.1"/>
    <property type="molecule type" value="Genomic_DNA"/>
</dbReference>
<keyword evidence="2" id="KW-0663">Pyridoxal phosphate</keyword>
<evidence type="ECO:0000256" key="3">
    <source>
        <dbReference type="ARBA" id="ARBA00023239"/>
    </source>
</evidence>
<dbReference type="GO" id="GO:0003941">
    <property type="term" value="F:L-serine ammonia-lyase activity"/>
    <property type="evidence" value="ECO:0007669"/>
    <property type="project" value="TreeGrafter"/>
</dbReference>
<keyword evidence="6" id="KW-1185">Reference proteome</keyword>
<dbReference type="SUPFAM" id="SSF53686">
    <property type="entry name" value="Tryptophan synthase beta subunit-like PLP-dependent enzymes"/>
    <property type="match status" value="1"/>
</dbReference>
<accession>A0A221W8R6</accession>
<dbReference type="Gene3D" id="3.40.50.1100">
    <property type="match status" value="2"/>
</dbReference>
<dbReference type="GO" id="GO:0006565">
    <property type="term" value="P:L-serine catabolic process"/>
    <property type="evidence" value="ECO:0007669"/>
    <property type="project" value="TreeGrafter"/>
</dbReference>
<dbReference type="InterPro" id="IPR050147">
    <property type="entry name" value="Ser/Thr_Dehydratase"/>
</dbReference>
<dbReference type="KEGG" id="ahg:AHOG_23980"/>
<dbReference type="Proteomes" id="UP000204221">
    <property type="component" value="Chromosome"/>
</dbReference>
<dbReference type="Pfam" id="PF00291">
    <property type="entry name" value="PALP"/>
    <property type="match status" value="1"/>
</dbReference>
<evidence type="ECO:0000313" key="6">
    <source>
        <dbReference type="Proteomes" id="UP000204221"/>
    </source>
</evidence>